<sequence length="72" mass="7808">MKKNMGIADTVIRISAAVVIAVLYFTGTISGTLAIILLILAGIFILTSFVSFCPLYAPFNFSTRKKLPLGRE</sequence>
<dbReference type="RefSeq" id="WP_146830572.1">
    <property type="nucleotide sequence ID" value="NZ_CP042476.1"/>
</dbReference>
<organism evidence="3 4">
    <name type="scientific">Antarcticibacterium arcticum</name>
    <dbReference type="NCBI Taxonomy" id="2585771"/>
    <lineage>
        <taxon>Bacteria</taxon>
        <taxon>Pseudomonadati</taxon>
        <taxon>Bacteroidota</taxon>
        <taxon>Flavobacteriia</taxon>
        <taxon>Flavobacteriales</taxon>
        <taxon>Flavobacteriaceae</taxon>
        <taxon>Antarcticibacterium</taxon>
    </lineage>
</organism>
<keyword evidence="1" id="KW-0472">Membrane</keyword>
<proteinExistence type="predicted"/>
<keyword evidence="4" id="KW-1185">Reference proteome</keyword>
<dbReference type="Proteomes" id="UP000321954">
    <property type="component" value="Chromosome"/>
</dbReference>
<protein>
    <submittedName>
        <fullName evidence="3">DUF2892 domain-containing protein</fullName>
    </submittedName>
</protein>
<keyword evidence="1" id="KW-0812">Transmembrane</keyword>
<evidence type="ECO:0000313" key="4">
    <source>
        <dbReference type="Proteomes" id="UP000321954"/>
    </source>
</evidence>
<dbReference type="KEGG" id="anp:FK178_02225"/>
<accession>A0A5B8YG89</accession>
<dbReference type="EMBL" id="CP042476">
    <property type="protein sequence ID" value="QED36601.1"/>
    <property type="molecule type" value="Genomic_DNA"/>
</dbReference>
<feature type="transmembrane region" description="Helical" evidence="1">
    <location>
        <begin position="7"/>
        <end position="27"/>
    </location>
</feature>
<gene>
    <name evidence="3" type="ORF">FK178_02225</name>
</gene>
<dbReference type="InterPro" id="IPR021309">
    <property type="entry name" value="YgaP-like_TM"/>
</dbReference>
<dbReference type="AlphaFoldDB" id="A0A5B8YG89"/>
<evidence type="ECO:0000256" key="1">
    <source>
        <dbReference type="SAM" id="Phobius"/>
    </source>
</evidence>
<keyword evidence="1" id="KW-1133">Transmembrane helix</keyword>
<reference evidence="3 4" key="1">
    <citation type="submission" date="2019-08" db="EMBL/GenBank/DDBJ databases">
        <title>Antarcticibacterium arcticum sp. nov., a bacterium isolated from marine sediment of the Canadian Beaufort Sea.</title>
        <authorList>
            <person name="Lee Y.M."/>
            <person name="Baek K."/>
            <person name="Lee D.-H."/>
            <person name="Shin S.C."/>
            <person name="Jin Y.K."/>
            <person name="Park Y."/>
        </authorList>
    </citation>
    <scope>NUCLEOTIDE SEQUENCE [LARGE SCALE GENOMIC DNA]</scope>
    <source>
        <strain evidence="3 4">PAMC 28998</strain>
    </source>
</reference>
<feature type="domain" description="Inner membrane protein YgaP-like transmembrane" evidence="2">
    <location>
        <begin position="1"/>
        <end position="65"/>
    </location>
</feature>
<evidence type="ECO:0000259" key="2">
    <source>
        <dbReference type="Pfam" id="PF11127"/>
    </source>
</evidence>
<dbReference type="Pfam" id="PF11127">
    <property type="entry name" value="YgaP-like_TM"/>
    <property type="match status" value="1"/>
</dbReference>
<name>A0A5B8YG89_9FLAO</name>
<feature type="transmembrane region" description="Helical" evidence="1">
    <location>
        <begin position="33"/>
        <end position="57"/>
    </location>
</feature>
<evidence type="ECO:0000313" key="3">
    <source>
        <dbReference type="EMBL" id="QED36601.1"/>
    </source>
</evidence>